<reference evidence="3 4" key="1">
    <citation type="journal article" date="2022" name="Antonie Van Leeuwenhoek">
        <title>Whole genome sequencing of the halophilic Halomonas qaidamensis XH36, a novel species strain with high ectoine production.</title>
        <authorList>
            <person name="Zhang T."/>
            <person name="Cui T."/>
            <person name="Cao Y."/>
            <person name="Li Y."/>
            <person name="Li F."/>
            <person name="Zhu D."/>
            <person name="Xing J."/>
        </authorList>
    </citation>
    <scope>NUCLEOTIDE SEQUENCE [LARGE SCALE GENOMIC DNA]</scope>
    <source>
        <strain evidence="3 4">XH36</strain>
    </source>
</reference>
<dbReference type="NCBIfam" id="TIGR02580">
    <property type="entry name" value="cas_RAMP_Cmr4"/>
    <property type="match status" value="1"/>
</dbReference>
<name>A0ABY6JS73_9GAMM</name>
<dbReference type="RefSeq" id="WP_264430056.1">
    <property type="nucleotide sequence ID" value="NZ_CP080627.1"/>
</dbReference>
<evidence type="ECO:0000259" key="2">
    <source>
        <dbReference type="Pfam" id="PF03787"/>
    </source>
</evidence>
<proteinExistence type="predicted"/>
<organism evidence="3 4">
    <name type="scientific">Halomonas qaidamensis</name>
    <dbReference type="NCBI Taxonomy" id="2866211"/>
    <lineage>
        <taxon>Bacteria</taxon>
        <taxon>Pseudomonadati</taxon>
        <taxon>Pseudomonadota</taxon>
        <taxon>Gammaproteobacteria</taxon>
        <taxon>Oceanospirillales</taxon>
        <taxon>Halomonadaceae</taxon>
        <taxon>Halomonas</taxon>
    </lineage>
</organism>
<gene>
    <name evidence="3" type="primary">cmr4</name>
    <name evidence="3" type="ORF">K1Y77_01930</name>
</gene>
<dbReference type="PANTHER" id="PTHR36700:SF1">
    <property type="entry name" value="CRISPR SYSTEM CMR SUBUNIT CMR4"/>
    <property type="match status" value="1"/>
</dbReference>
<accession>A0ABY6JS73</accession>
<keyword evidence="1" id="KW-0051">Antiviral defense</keyword>
<dbReference type="InterPro" id="IPR005537">
    <property type="entry name" value="RAMP_III_fam"/>
</dbReference>
<feature type="domain" description="CRISPR type III-associated protein" evidence="2">
    <location>
        <begin position="13"/>
        <end position="294"/>
    </location>
</feature>
<dbReference type="Pfam" id="PF03787">
    <property type="entry name" value="RAMPs"/>
    <property type="match status" value="1"/>
</dbReference>
<dbReference type="InterPro" id="IPR013410">
    <property type="entry name" value="CRISPR-assoc_RAMP_Cmr4"/>
</dbReference>
<keyword evidence="4" id="KW-1185">Reference proteome</keyword>
<evidence type="ECO:0000256" key="1">
    <source>
        <dbReference type="ARBA" id="ARBA00023118"/>
    </source>
</evidence>
<evidence type="ECO:0000313" key="3">
    <source>
        <dbReference type="EMBL" id="UYV19462.1"/>
    </source>
</evidence>
<dbReference type="Proteomes" id="UP001163082">
    <property type="component" value="Chromosome"/>
</dbReference>
<sequence length="307" mass="33081">MTATTHLIFGLFTETPLHAGGGSKDGLIDLPIQREIHSGWPCVFGSAMKGALRARADQLGVDDDLKVTAFGPDTLNASDHAGALLVGDARLLLLPVRSLTGHFRMVTCPALLRRFVADRARAGLTGPIPAIPEVEQGSVQVKNPQGKGDIFLEEFCFTPQPWSTADEWVELLLALVAPVPGLEEKDVRETLASQLTVVDDDSFSHFCRSAIPVLPHVRINSQTKTVEGGGLWHEESLPPDTLLYCVVAAQPPRSKRYHDMNSAKLLEQACEALFASGPYLQVGGNETTGMGWCRVARVAAELPGGEQ</sequence>
<dbReference type="PANTHER" id="PTHR36700">
    <property type="entry name" value="CRISPR SYSTEM CMR SUBUNIT CMR4"/>
    <property type="match status" value="1"/>
</dbReference>
<evidence type="ECO:0000313" key="4">
    <source>
        <dbReference type="Proteomes" id="UP001163082"/>
    </source>
</evidence>
<dbReference type="EMBL" id="CP080627">
    <property type="protein sequence ID" value="UYV19462.1"/>
    <property type="molecule type" value="Genomic_DNA"/>
</dbReference>
<protein>
    <submittedName>
        <fullName evidence="3">Type III-B CRISPR module RAMP protein Cmr4</fullName>
    </submittedName>
</protein>